<proteinExistence type="predicted"/>
<dbReference type="Pfam" id="PF07963">
    <property type="entry name" value="N_methyl"/>
    <property type="match status" value="1"/>
</dbReference>
<gene>
    <name evidence="2" type="ORF">GCM10025770_00750</name>
</gene>
<dbReference type="InterPro" id="IPR012902">
    <property type="entry name" value="N_methyl_site"/>
</dbReference>
<keyword evidence="3" id="KW-1185">Reference proteome</keyword>
<dbReference type="EMBL" id="BAABLD010000001">
    <property type="protein sequence ID" value="GAA5157477.1"/>
    <property type="molecule type" value="Genomic_DNA"/>
</dbReference>
<organism evidence="2 3">
    <name type="scientific">Viridibacterium curvum</name>
    <dbReference type="NCBI Taxonomy" id="1101404"/>
    <lineage>
        <taxon>Bacteria</taxon>
        <taxon>Pseudomonadati</taxon>
        <taxon>Pseudomonadota</taxon>
        <taxon>Betaproteobacteria</taxon>
        <taxon>Rhodocyclales</taxon>
        <taxon>Rhodocyclaceae</taxon>
        <taxon>Viridibacterium</taxon>
    </lineage>
</organism>
<dbReference type="PANTHER" id="PTHR30093">
    <property type="entry name" value="GENERAL SECRETION PATHWAY PROTEIN G"/>
    <property type="match status" value="1"/>
</dbReference>
<reference evidence="3" key="1">
    <citation type="journal article" date="2019" name="Int. J. Syst. Evol. Microbiol.">
        <title>The Global Catalogue of Microorganisms (GCM) 10K type strain sequencing project: providing services to taxonomists for standard genome sequencing and annotation.</title>
        <authorList>
            <consortium name="The Broad Institute Genomics Platform"/>
            <consortium name="The Broad Institute Genome Sequencing Center for Infectious Disease"/>
            <person name="Wu L."/>
            <person name="Ma J."/>
        </authorList>
    </citation>
    <scope>NUCLEOTIDE SEQUENCE [LARGE SCALE GENOMIC DNA]</scope>
    <source>
        <strain evidence="3">JCM 18715</strain>
    </source>
</reference>
<dbReference type="NCBIfam" id="TIGR02532">
    <property type="entry name" value="IV_pilin_GFxxxE"/>
    <property type="match status" value="1"/>
</dbReference>
<accession>A0ABP9QB78</accession>
<name>A0ABP9QB78_9RHOO</name>
<dbReference type="Gene3D" id="3.30.700.10">
    <property type="entry name" value="Glycoprotein, Type 4 Pilin"/>
    <property type="match status" value="1"/>
</dbReference>
<dbReference type="RefSeq" id="WP_345530834.1">
    <property type="nucleotide sequence ID" value="NZ_BAABLD010000001.1"/>
</dbReference>
<evidence type="ECO:0008006" key="4">
    <source>
        <dbReference type="Google" id="ProtNLM"/>
    </source>
</evidence>
<dbReference type="PROSITE" id="PS00409">
    <property type="entry name" value="PROKAR_NTER_METHYL"/>
    <property type="match status" value="1"/>
</dbReference>
<dbReference type="InterPro" id="IPR045584">
    <property type="entry name" value="Pilin-like"/>
</dbReference>
<keyword evidence="1" id="KW-1133">Transmembrane helix</keyword>
<evidence type="ECO:0000313" key="3">
    <source>
        <dbReference type="Proteomes" id="UP001500547"/>
    </source>
</evidence>
<comment type="caution">
    <text evidence="2">The sequence shown here is derived from an EMBL/GenBank/DDBJ whole genome shotgun (WGS) entry which is preliminary data.</text>
</comment>
<keyword evidence="1" id="KW-0472">Membrane</keyword>
<dbReference type="SUPFAM" id="SSF54523">
    <property type="entry name" value="Pili subunits"/>
    <property type="match status" value="1"/>
</dbReference>
<evidence type="ECO:0000313" key="2">
    <source>
        <dbReference type="EMBL" id="GAA5157477.1"/>
    </source>
</evidence>
<keyword evidence="1" id="KW-0812">Transmembrane</keyword>
<dbReference type="Proteomes" id="UP001500547">
    <property type="component" value="Unassembled WGS sequence"/>
</dbReference>
<sequence length="188" mass="18200">MHRNKGFTLIELIVVILILGILAAVALPRVVNLQSDARIAKLNAARGAVAAAAGMINGAAQARSGTTQPTCPASGTVPNVTAAGTGTLCTQSGLINIINWNATANLPAASPGGIVDAAGLTSTFPATAAQLTTDGYAVTGGGTLIGSTLTIQVTGGTNAANCSFTYTPSTGGGAGTSATVSAVVTSGC</sequence>
<evidence type="ECO:0000256" key="1">
    <source>
        <dbReference type="SAM" id="Phobius"/>
    </source>
</evidence>
<feature type="transmembrane region" description="Helical" evidence="1">
    <location>
        <begin position="7"/>
        <end position="27"/>
    </location>
</feature>
<protein>
    <recommendedName>
        <fullName evidence="4">Type II secretion system protein</fullName>
    </recommendedName>
</protein>
<dbReference type="PANTHER" id="PTHR30093:SF7">
    <property type="entry name" value="MSHA MAJOR PILIN SUBUNIT MSHA"/>
    <property type="match status" value="1"/>
</dbReference>